<evidence type="ECO:0000256" key="10">
    <source>
        <dbReference type="SAM" id="MobiDB-lite"/>
    </source>
</evidence>
<evidence type="ECO:0000313" key="15">
    <source>
        <dbReference type="Proteomes" id="UP000735302"/>
    </source>
</evidence>
<feature type="transmembrane region" description="Helical" evidence="11">
    <location>
        <begin position="432"/>
        <end position="454"/>
    </location>
</feature>
<keyword evidence="15" id="KW-1185">Reference proteome</keyword>
<evidence type="ECO:0000256" key="2">
    <source>
        <dbReference type="ARBA" id="ARBA00022448"/>
    </source>
</evidence>
<sequence length="918" mass="101537">MTSCRNTWPTISTIFLTLLASLFLLCAFPVLAQDSNTTDVSTTDDFMTTSGSFSPDTTQNNSIDSSTGAGEDGGGHEGSENGGGHEGGEEEEEEDEHESGPLEVATINYEEIKEPLIFTIVVLLAGASKIGYHHADFLSSKIPESCILIVLGTVFGAIIHFTGASDDLPHFFEPHEFFVYLLPPIILEAAYSLHDRTVLENIGSILLFAVLGTVLASVFIGLTLYGLAEIGAMGSLPEVNFIQLMIFSSLIVAVDPVAVLAVFNEIGVNHVLYFMVFGESLLNDGVTVVLYKVFQSYNVMDEINGVHILLGFIKFLVVCFGGLFLGILAGILTAIFTKYATHVKVAQPIIIYTMAYFGFLLAEMFEFSGIISIIGCGLTQVQYAFNNISDKSRTTVKYFTKVISTCNEIIIFLFLGLSIINDDHEWNTGFTIWTILLCLLFRFIIIFAMSAMINKYDFHRVRLISLYEQFMIAYGGLRGAVCFSLVALLSKNEVPAKSMFMTTTLVVILFTVFVQGITIKPLVYWLQIGLAPEKTRSMYQELSTHVTDHMMAGMEEIIGEHGRNHFREKLAHFDSKYLKPWLEVDPDPRDATLKVFYENLLLKEHYNYLKISGAKTPEHMPELPNISADMLVSSMMGGDMSATRPLLKHPDGEEFDDRLRMSLAGTPNIVISQDPDTEIAIRKRTSRSKSIIADNRQIDAAGLRSLLISQRDSKLILSKYDRNLTTHGGDVQTRIQRQKTVRNRRLQRLMSESGSGATSPARSPGQKRKSWGEIESEVATERSHHPQGPRHAATVDLGTGIGRIGTVDPISPGLLASQLDSVFEEDENAASTDKQDRNGKKSTIYEEKGEEQGKEAAPDEHDASKHHILKRQVGMDRPSPSPVSGRRDGGDGQDAQFPLSDITETKKSEAEKERDSKV</sequence>
<evidence type="ECO:0000256" key="9">
    <source>
        <dbReference type="RuleBase" id="RU003722"/>
    </source>
</evidence>
<keyword evidence="4 11" id="KW-1133">Transmembrane helix</keyword>
<dbReference type="NCBIfam" id="TIGR00840">
    <property type="entry name" value="b_cpa1"/>
    <property type="match status" value="1"/>
</dbReference>
<dbReference type="GO" id="GO:0015386">
    <property type="term" value="F:potassium:proton antiporter activity"/>
    <property type="evidence" value="ECO:0007669"/>
    <property type="project" value="TreeGrafter"/>
</dbReference>
<feature type="compositionally biased region" description="Basic and acidic residues" evidence="10">
    <location>
        <begin position="833"/>
        <end position="865"/>
    </location>
</feature>
<reference evidence="14 15" key="1">
    <citation type="journal article" date="2021" name="Elife">
        <title>Chloroplast acquisition without the gene transfer in kleptoplastic sea slugs, Plakobranchus ocellatus.</title>
        <authorList>
            <person name="Maeda T."/>
            <person name="Takahashi S."/>
            <person name="Yoshida T."/>
            <person name="Shimamura S."/>
            <person name="Takaki Y."/>
            <person name="Nagai Y."/>
            <person name="Toyoda A."/>
            <person name="Suzuki Y."/>
            <person name="Arimoto A."/>
            <person name="Ishii H."/>
            <person name="Satoh N."/>
            <person name="Nishiyama T."/>
            <person name="Hasebe M."/>
            <person name="Maruyama T."/>
            <person name="Minagawa J."/>
            <person name="Obokata J."/>
            <person name="Shigenobu S."/>
        </authorList>
    </citation>
    <scope>NUCLEOTIDE SEQUENCE [LARGE SCALE GENOMIC DNA]</scope>
</reference>
<evidence type="ECO:0000313" key="14">
    <source>
        <dbReference type="EMBL" id="GFO48983.1"/>
    </source>
</evidence>
<feature type="transmembrane region" description="Helical" evidence="11">
    <location>
        <begin position="205"/>
        <end position="228"/>
    </location>
</feature>
<organism evidence="14 15">
    <name type="scientific">Plakobranchus ocellatus</name>
    <dbReference type="NCBI Taxonomy" id="259542"/>
    <lineage>
        <taxon>Eukaryota</taxon>
        <taxon>Metazoa</taxon>
        <taxon>Spiralia</taxon>
        <taxon>Lophotrochozoa</taxon>
        <taxon>Mollusca</taxon>
        <taxon>Gastropoda</taxon>
        <taxon>Heterobranchia</taxon>
        <taxon>Euthyneura</taxon>
        <taxon>Panpulmonata</taxon>
        <taxon>Sacoglossa</taxon>
        <taxon>Placobranchoidea</taxon>
        <taxon>Plakobranchidae</taxon>
        <taxon>Plakobranchus</taxon>
    </lineage>
</organism>
<keyword evidence="2 9" id="KW-0813">Transport</keyword>
<evidence type="ECO:0000256" key="4">
    <source>
        <dbReference type="ARBA" id="ARBA00022989"/>
    </source>
</evidence>
<proteinExistence type="inferred from homology"/>
<evidence type="ECO:0000256" key="11">
    <source>
        <dbReference type="SAM" id="Phobius"/>
    </source>
</evidence>
<feature type="compositionally biased region" description="Polar residues" evidence="10">
    <location>
        <begin position="47"/>
        <end position="67"/>
    </location>
</feature>
<dbReference type="Pfam" id="PF00999">
    <property type="entry name" value="Na_H_Exchanger"/>
    <property type="match status" value="1"/>
</dbReference>
<dbReference type="InterPro" id="IPR004709">
    <property type="entry name" value="NaH_exchanger"/>
</dbReference>
<feature type="signal peptide" evidence="12">
    <location>
        <begin position="1"/>
        <end position="32"/>
    </location>
</feature>
<feature type="region of interest" description="Disordered" evidence="10">
    <location>
        <begin position="825"/>
        <end position="918"/>
    </location>
</feature>
<dbReference type="PRINTS" id="PR01084">
    <property type="entry name" value="NAHEXCHNGR"/>
</dbReference>
<keyword evidence="7 11" id="KW-0472">Membrane</keyword>
<keyword evidence="8 9" id="KW-0739">Sodium transport</keyword>
<feature type="chain" id="PRO_5043472690" description="Sodium/hydrogen exchanger" evidence="12">
    <location>
        <begin position="33"/>
        <end position="918"/>
    </location>
</feature>
<comment type="caution">
    <text evidence="14">The sequence shown here is derived from an EMBL/GenBank/DDBJ whole genome shotgun (WGS) entry which is preliminary data.</text>
</comment>
<evidence type="ECO:0000256" key="6">
    <source>
        <dbReference type="ARBA" id="ARBA00023065"/>
    </source>
</evidence>
<dbReference type="GO" id="GO:0005886">
    <property type="term" value="C:plasma membrane"/>
    <property type="evidence" value="ECO:0007669"/>
    <property type="project" value="TreeGrafter"/>
</dbReference>
<dbReference type="GO" id="GO:0098719">
    <property type="term" value="P:sodium ion import across plasma membrane"/>
    <property type="evidence" value="ECO:0007669"/>
    <property type="project" value="TreeGrafter"/>
</dbReference>
<feature type="domain" description="Cation/H+ exchanger transmembrane" evidence="13">
    <location>
        <begin position="133"/>
        <end position="524"/>
    </location>
</feature>
<feature type="compositionally biased region" description="Polar residues" evidence="10">
    <location>
        <begin position="750"/>
        <end position="761"/>
    </location>
</feature>
<dbReference type="AlphaFoldDB" id="A0AAV4DY14"/>
<evidence type="ECO:0000256" key="5">
    <source>
        <dbReference type="ARBA" id="ARBA00023053"/>
    </source>
</evidence>
<evidence type="ECO:0000256" key="1">
    <source>
        <dbReference type="ARBA" id="ARBA00004141"/>
    </source>
</evidence>
<keyword evidence="5" id="KW-0915">Sodium</keyword>
<comment type="subcellular location">
    <subcellularLocation>
        <location evidence="1">Membrane</location>
        <topology evidence="1">Multi-pass membrane protein</topology>
    </subcellularLocation>
</comment>
<feature type="transmembrane region" description="Helical" evidence="11">
    <location>
        <begin position="306"/>
        <end position="336"/>
    </location>
</feature>
<protein>
    <recommendedName>
        <fullName evidence="9">Sodium/hydrogen exchanger</fullName>
    </recommendedName>
</protein>
<evidence type="ECO:0000256" key="8">
    <source>
        <dbReference type="ARBA" id="ARBA00023201"/>
    </source>
</evidence>
<dbReference type="EMBL" id="BLXT01008455">
    <property type="protein sequence ID" value="GFO48983.1"/>
    <property type="molecule type" value="Genomic_DNA"/>
</dbReference>
<keyword evidence="3 9" id="KW-0812">Transmembrane</keyword>
<evidence type="ECO:0000256" key="12">
    <source>
        <dbReference type="SAM" id="SignalP"/>
    </source>
</evidence>
<dbReference type="InterPro" id="IPR018422">
    <property type="entry name" value="Cation/H_exchanger_CPA1"/>
</dbReference>
<keyword evidence="6 9" id="KW-0406">Ion transport</keyword>
<feature type="transmembrane region" description="Helical" evidence="11">
    <location>
        <begin position="398"/>
        <end position="420"/>
    </location>
</feature>
<dbReference type="InterPro" id="IPR006153">
    <property type="entry name" value="Cation/H_exchanger_TM"/>
</dbReference>
<name>A0AAV4DY14_9GAST</name>
<dbReference type="Proteomes" id="UP000735302">
    <property type="component" value="Unassembled WGS sequence"/>
</dbReference>
<feature type="transmembrane region" description="Helical" evidence="11">
    <location>
        <begin position="147"/>
        <end position="165"/>
    </location>
</feature>
<feature type="transmembrane region" description="Helical" evidence="11">
    <location>
        <begin position="271"/>
        <end position="294"/>
    </location>
</feature>
<dbReference type="PANTHER" id="PTHR10110">
    <property type="entry name" value="SODIUM/HYDROGEN EXCHANGER"/>
    <property type="match status" value="1"/>
</dbReference>
<comment type="similarity">
    <text evidence="9">Belongs to the monovalent cation:proton antiporter 1 (CPA1) transporter (TC 2.A.36) family.</text>
</comment>
<dbReference type="GO" id="GO:0051453">
    <property type="term" value="P:regulation of intracellular pH"/>
    <property type="evidence" value="ECO:0007669"/>
    <property type="project" value="TreeGrafter"/>
</dbReference>
<keyword evidence="9" id="KW-0050">Antiport</keyword>
<dbReference type="GO" id="GO:0015385">
    <property type="term" value="F:sodium:proton antiporter activity"/>
    <property type="evidence" value="ECO:0007669"/>
    <property type="project" value="InterPro"/>
</dbReference>
<feature type="region of interest" description="Disordered" evidence="10">
    <location>
        <begin position="747"/>
        <end position="795"/>
    </location>
</feature>
<evidence type="ECO:0000259" key="13">
    <source>
        <dbReference type="Pfam" id="PF00999"/>
    </source>
</evidence>
<feature type="region of interest" description="Disordered" evidence="10">
    <location>
        <begin position="47"/>
        <end position="101"/>
    </location>
</feature>
<feature type="transmembrane region" description="Helical" evidence="11">
    <location>
        <begin position="500"/>
        <end position="526"/>
    </location>
</feature>
<gene>
    <name evidence="14" type="ORF">PoB_007548800</name>
</gene>
<feature type="compositionally biased region" description="Acidic residues" evidence="10">
    <location>
        <begin position="88"/>
        <end position="97"/>
    </location>
</feature>
<feature type="transmembrane region" description="Helical" evidence="11">
    <location>
        <begin position="240"/>
        <end position="264"/>
    </location>
</feature>
<dbReference type="Gene3D" id="6.10.140.1330">
    <property type="match status" value="1"/>
</dbReference>
<accession>A0AAV4DY14</accession>
<dbReference type="PANTHER" id="PTHR10110:SF126">
    <property type="entry name" value="NA(+)_H(+) EXCHANGER PROTEIN 7"/>
    <property type="match status" value="1"/>
</dbReference>
<keyword evidence="12" id="KW-0732">Signal</keyword>
<feature type="compositionally biased region" description="Basic and acidic residues" evidence="10">
    <location>
        <begin position="903"/>
        <end position="918"/>
    </location>
</feature>
<evidence type="ECO:0000256" key="3">
    <source>
        <dbReference type="ARBA" id="ARBA00022692"/>
    </source>
</evidence>
<evidence type="ECO:0000256" key="7">
    <source>
        <dbReference type="ARBA" id="ARBA00023136"/>
    </source>
</evidence>